<accession>A0A178ILQ1</accession>
<dbReference type="EMBL" id="LRRQ01000075">
    <property type="protein sequence ID" value="OAM90056.1"/>
    <property type="molecule type" value="Genomic_DNA"/>
</dbReference>
<dbReference type="InterPro" id="IPR012334">
    <property type="entry name" value="Pectin_lyas_fold"/>
</dbReference>
<dbReference type="OrthoDB" id="218680at2"/>
<dbReference type="SMART" id="SM00912">
    <property type="entry name" value="Haemagg_act"/>
    <property type="match status" value="1"/>
</dbReference>
<dbReference type="InterPro" id="IPR050909">
    <property type="entry name" value="Bact_Autotransporter_VF"/>
</dbReference>
<dbReference type="InterPro" id="IPR021026">
    <property type="entry name" value="Filamn_hemagglutn_DUF3739"/>
</dbReference>
<feature type="domain" description="Filamentous haemagglutinin FhaB/tRNA nuclease CdiA-like TPS" evidence="6">
    <location>
        <begin position="137"/>
        <end position="255"/>
    </location>
</feature>
<evidence type="ECO:0000256" key="1">
    <source>
        <dbReference type="ARBA" id="ARBA00004613"/>
    </source>
</evidence>
<evidence type="ECO:0000256" key="4">
    <source>
        <dbReference type="SAM" id="MobiDB-lite"/>
    </source>
</evidence>
<dbReference type="InterPro" id="IPR011004">
    <property type="entry name" value="Trimer_LpxA-like_sf"/>
</dbReference>
<feature type="transmembrane region" description="Helical" evidence="5">
    <location>
        <begin position="20"/>
        <end position="46"/>
    </location>
</feature>
<comment type="caution">
    <text evidence="7">The sequence shown here is derived from an EMBL/GenBank/DDBJ whole genome shotgun (WGS) entry which is preliminary data.</text>
</comment>
<evidence type="ECO:0000259" key="6">
    <source>
        <dbReference type="SMART" id="SM00912"/>
    </source>
</evidence>
<dbReference type="Proteomes" id="UP000078486">
    <property type="component" value="Unassembled WGS sequence"/>
</dbReference>
<keyword evidence="5" id="KW-1133">Transmembrane helix</keyword>
<dbReference type="SUPFAM" id="SSF51161">
    <property type="entry name" value="Trimeric LpxA-like enzymes"/>
    <property type="match status" value="1"/>
</dbReference>
<dbReference type="Pfam" id="PF12545">
    <property type="entry name" value="DUF3739"/>
    <property type="match status" value="1"/>
</dbReference>
<dbReference type="PANTHER" id="PTHR12338:SF8">
    <property type="entry name" value="HEME_HEMOPEXIN-BINDING PROTEIN"/>
    <property type="match status" value="1"/>
</dbReference>
<keyword evidence="3" id="KW-0732">Signal</keyword>
<evidence type="ECO:0000256" key="2">
    <source>
        <dbReference type="ARBA" id="ARBA00022525"/>
    </source>
</evidence>
<reference evidence="7 8" key="1">
    <citation type="submission" date="2016-01" db="EMBL/GenBank/DDBJ databases">
        <title>High potential of lignocellulose degradation of a new Verrucomicrobia species.</title>
        <authorList>
            <person name="Wang Y."/>
            <person name="Shi Y."/>
            <person name="Qiu Z."/>
            <person name="Liu S."/>
            <person name="Yang H."/>
        </authorList>
    </citation>
    <scope>NUCLEOTIDE SEQUENCE [LARGE SCALE GENOMIC DNA]</scope>
    <source>
        <strain evidence="7 8">TSB47</strain>
    </source>
</reference>
<keyword evidence="2" id="KW-0964">Secreted</keyword>
<dbReference type="GO" id="GO:0005576">
    <property type="term" value="C:extracellular region"/>
    <property type="evidence" value="ECO:0007669"/>
    <property type="project" value="UniProtKB-SubCell"/>
</dbReference>
<comment type="subcellular location">
    <subcellularLocation>
        <location evidence="1">Secreted</location>
    </subcellularLocation>
</comment>
<dbReference type="NCBIfam" id="TIGR01901">
    <property type="entry name" value="adhes_NPXG"/>
    <property type="match status" value="1"/>
</dbReference>
<evidence type="ECO:0000256" key="5">
    <source>
        <dbReference type="SAM" id="Phobius"/>
    </source>
</evidence>
<dbReference type="STRING" id="1184151.AW736_09745"/>
<dbReference type="InterPro" id="IPR008638">
    <property type="entry name" value="FhaB/CdiA-like_TPS"/>
</dbReference>
<dbReference type="RefSeq" id="WP_068770089.1">
    <property type="nucleotide sequence ID" value="NZ_CP109796.1"/>
</dbReference>
<organism evidence="7 8">
    <name type="scientific">Termitidicoccus mucosus</name>
    <dbReference type="NCBI Taxonomy" id="1184151"/>
    <lineage>
        <taxon>Bacteria</taxon>
        <taxon>Pseudomonadati</taxon>
        <taxon>Verrucomicrobiota</taxon>
        <taxon>Opitutia</taxon>
        <taxon>Opitutales</taxon>
        <taxon>Opitutaceae</taxon>
        <taxon>Termitidicoccus</taxon>
    </lineage>
</organism>
<keyword evidence="5" id="KW-0812">Transmembrane</keyword>
<dbReference type="SUPFAM" id="SSF51126">
    <property type="entry name" value="Pectin lyase-like"/>
    <property type="match status" value="1"/>
</dbReference>
<name>A0A178ILQ1_9BACT</name>
<evidence type="ECO:0000313" key="8">
    <source>
        <dbReference type="Proteomes" id="UP000078486"/>
    </source>
</evidence>
<protein>
    <recommendedName>
        <fullName evidence="6">Filamentous haemagglutinin FhaB/tRNA nuclease CdiA-like TPS domain-containing protein</fullName>
    </recommendedName>
</protein>
<dbReference type="Gene3D" id="2.160.20.10">
    <property type="entry name" value="Single-stranded right-handed beta-helix, Pectin lyase-like"/>
    <property type="match status" value="2"/>
</dbReference>
<evidence type="ECO:0000256" key="3">
    <source>
        <dbReference type="ARBA" id="ARBA00022729"/>
    </source>
</evidence>
<keyword evidence="8" id="KW-1185">Reference proteome</keyword>
<dbReference type="InterPro" id="IPR011050">
    <property type="entry name" value="Pectin_lyase_fold/virulence"/>
</dbReference>
<feature type="region of interest" description="Disordered" evidence="4">
    <location>
        <begin position="4266"/>
        <end position="4289"/>
    </location>
</feature>
<keyword evidence="5" id="KW-0472">Membrane</keyword>
<evidence type="ECO:0000313" key="7">
    <source>
        <dbReference type="EMBL" id="OAM90056.1"/>
    </source>
</evidence>
<dbReference type="Pfam" id="PF05860">
    <property type="entry name" value="TPS"/>
    <property type="match status" value="1"/>
</dbReference>
<dbReference type="PANTHER" id="PTHR12338">
    <property type="entry name" value="AUTOTRANSPORTER"/>
    <property type="match status" value="1"/>
</dbReference>
<proteinExistence type="predicted"/>
<sequence length="4289" mass="437399">MSLFRPNFLPPACAVFARWLGRAVGAACGVCLSSAGFFAVLVIAIIPAPLSAASLVGGIRARAGAPAAENPSGGTGGQAVDTATATALAQAQRQSLVRTTQAITAARQAQAAARAAALAGLSDVPNGLAPGGLVVADGATPGSDLWQGAGGPTETHANGATVVDIKQQAQKAILTWEEFNVGRETTVNFDQQGNRDWVALNRVNDPSARPSQIQGRIKADGSVFILNRNGVIFGGASQVNVGNLVAAAANMTNAQFLDRGLYGSGITVPTFTDALGAVTVEAGAQITTHEPGSVTEGGGYVLLLGTEVANAGEITTRKGQTALAAGNSFVLRKGLGTDANQFSTTRGTEIAPQFVANSTAGAVSNTGLILAREGDITLAGRDVRQDGVAIATTSVNTRGTIHLLNSMTDAEGSVTLGADSVTAIIAGDVVVEDDKVTLRDDGQTALDSQRDALVKESAQLDGARRNAAANAGKNFDNLSTLSDRRDQSRVEITTGGAVSFKEGSLTVATGGQVSVAAGNSAAGTVGTGGVSASSGGRIDLADGAQIDVSGALGVEVSMETNNLLVNVQGFELRDSPLNRDNPDRPLFNQNIWIDQRGLIYVPAGTGGYESDRYYTAGGLLEVGGYRGNQGHTIGEWAAQGGSVQFAADSVNARAGSLVNIAGGSVTYAAGYVNTTRLLGIDGKLYDIHDAPADMIFLALGNAHVEHSNKWGVTEVYSNPLTNQATVARHQDAYTVGREGGNFVIWSPNVVLDGAIDAQVYNSEIQTHSRPSSVADGYKLGQTQAALPGKLVIRTYDPNPPNSYVPRPIVDVAISDGGDAQAADRSQGVWLDTGVLNSAGLGGLSVLAFGGLRIDEALTLAPGGALDLEAGSGVSIAADVTVRGGSIRIAGGGQTGDNTGVTLGDGVLIDTRGLWTNLLLDPSGASRLAFLDGGSVNLGGFGLTLGAGSRIDASSGGAILADGKMRGGAGGDITLNPGASTLVLDGELASFGFTRGGRLAITTSQAISIGGALLETDGVLGIGEVAPLDLRLSEDTLFPAGSRPPFPFETLQTRIEPGAIPPAGFQFYSYDPSTYLTTGADFTLPQGVNCQGANNVNYGVNYGNTFVPAGTVLRQIYGFAPPEGFFFPVEVFPNGIPLPTPIRTPYPAGAVLPQDIIVAAGTIIPMGSTLTHAVKVQPAFELGAEFFSQGFSAYSLDSHLGLMVQPGAQIDVTMPVYRFTEASLQASTGADIATAAELALPPLFVADPAKRTLTRRAGADLTLATSQGAVAGAPVNSFSYGAIVVGQGAAITVDPGRQVKISSEGQITVEGSITAQGGGIAIINPRSLIMPPRAPNTYNNTYTGPGGISVWIGGEAVLDVSGRADTATDALGRAYGSVTDGGSIVLGGAGGPSRTTNGFNSTEAWVIIRPGARLDASGASAVFDLPLGERGATRRVSSDGGSITLSSLSGIFVDDALLPDGGYAPALRAAAGGEGAAGGLLSIVLESPVYINTPPELMAAELMAGRVLTIGQDYAPSALASGLAAGERDDAMIIGQSRIASEQINRGGFDTVSLWGRNGIVFDGDVVLRAGRSLTLSQGPLVNTTAGAEVMLDAPHVLLDGYTVLRDTTSAQTWFAPSIVPDWAPGGVITVRGDFVEVLNDVRTRYDLTRIESRGDLRLRPGTLPVATNTSQLSSSVTASGDLDLTAAQIYPASGAIGMLTAGGADSVLSIHGLGGDAPALPYSVFGTLELSAQTILQGGIVRAPLGSISMGLYGAYPDRVELLDGSITSISARGLLMPYGGTADGVSYLLNGSEAPTGNLISGYTQGTIAITAASLFSAPGSQLDLSGGGALLGAAFVTGRGGSVDTLLNPLNPGGAVYAIVPGVATAPLPGGYTKAWTGAVPEVGRQITIPAGVPGLPAGVYTLLPANYALLPGAFRIELGGTVEPFAGATALPNGSWVVQAVQGFAHTGIHDAFPTQVTLTPGSVFRTWSHYNEQSFAAFQVAKAGIFGNLRPVLEADGKTLIFSPIAAPGSETNSALVFDGLVDFSAAAGGYGGSFALGSTSSANLIITGPESAAVNDATHVTVSAATLNAIGAPNLYIGGVPRLYQTSVSMGNPLSGTMGDTLLVESGVTLAASQVMLAANNKIVLQEGVEISTLGRGIAAPDSTNGLMFGGLAMLAVSNGLLTFSTPTGMGTSSIEIADGVSLYSEGGIGFYSERGVSMEGTQNFGTRYLTLAVPSFNIGSAEALAAAGALPPGMNLNQAVLDRLLAGNSAAGIPAVENLVLGATESINFFGSVDLNTIDPATGRSRLGQLVFNSPAIYGYGGDADSVRLTTDTFVWNGNTVATADGFGTLTWHSATPGAVMDGGPGSGRFDIDAHTIVLGYPTPAQPNTALTFDRLMLGFSEVNFNASDRVTANARGTLSVYQTGASPGADFDPAAYAGSGGSLRFNTPLLTGQPGSYIHYYTGGLLSVAPPAGTAASDLSPASLGAEIGLHGGSVFIDSAIVLPGGKLTLAAVDDITLDDEARLDLAGRSVTFFDVTRQLWGGDVVIESLHGDIVQHADAVIDVSAPGEDAGALTLSALEGLVRLDGALRGTGGGEGAGYDSGSFDLRAGRIGDTAATLDADFAALNARLTDAGFFAARSFDFRQGDLVIGDGLKARSVTVSVDAGSLTVNGRIDASGVRPGNIRLAARDDLTLASTALLDTHGTVLQVDSYGQPAEAKNRGAVELTSAQGWLRLDSGAAIDLSSPDGVARGRVELNARRASETGGDINVQAAGPLDIRGASSIALNGFWTYTPTDADGTIVQDNADTAGNPVGADGRVGLDQIDARNRLFHANALADTALQARLAGLTARGDAFHLRPGVEITSGDTSGGNLAVAGDLDLSGYRYGPKADRDPVSPRYGAGEALSLVIRAASDLDIHGSITDGFGGPKPTPDDSPLLLTAGAKLTADYTLPEDVTLAAGSLLASGAVLPIDITLSSGQVVQAGQPVPNDITLHPPMNPIAGYPVYEFGGLNAWGGLLEPVWVVAGQVDDWNYNGQSFYPGSYIYYPLGDGAVIHAGTILSAATPGYADLVLSPPPKVEAGRVLPQAVLLAADYTLASALVATGDIVTPGRTWAAGTTIPAGTMLPNGTTIGQGASLPFDFTIQATTWQAGNPLVFAGGYTLDTAVNLPAGAVLPAGSSSSGNLYSVLRQPLWAVAPMLAAGSQSAPLRLVSGADLASADARGLRSAGLLAGAGNLTLDDARASSSSKVSIFSVLRTGIGSLDLLAGGDFAQNSPFGIYTAGTDTELPEGNDAFRLPRVRANGSLLGAGNELYEAGLNDRAVWYPDHGGDLFVAVQGRLTGNTFKKSMGTGGGVANFAVNDWLWRQGGDLLGQSTAWGINFGTFITTPGYPQTTVSVVGFNGFGALGGGNITIRTGGDAGSILPATNDYQASLDTSTALIVAVGSTGRVTSVTTNGGSVTGGELVQTGGGDIDIKIGGRLNPAPMTTFLVANEQNGGTFVNLRGGIDVTAGSIGRIDLAYGRKSSNDPRATDLYRAGGLYQAGNSSSPQSLLGGPVIVPGDGAVSFRTRGDVVLGGVGDPGMLRGNIGNGADVYSFPGTLLSDPTKTGAVRTWFSLWTPETSISLFSAGGNLTPFFEGGNLNGNRSVPGNPYIMMPAEFYATAAAGSIYYGSRQSNSPLTFGLAPSATGQLELLAMDSIYAGALQAPARIVMSGANDGLDFIPNPFHAAFILVTPGASDNSIVNTFLATNTHINVSAPQYEGGPTQRSASLGYFAFQVDAPATSLHAGDPDPMRFYAVNGDIVSLIFGQHATSTIENRIIAAKSAQILAGRDIVSFGGQFGYGSVPNLIMNANATDVSLLSAGRDIFYVNTEMAGPGALEIIAGRNLYQGNQGGLTSLGAVVPGDNRRGADIVMQAGAGATGPDFAALAALYLNPANQANAGFPLADQPGKVVKVYDGDLIEWLKERYGYEAAGSEDARAYFEALAPEQQRVFLRGVYFAEVRAGGREYNDPDSRRFGSYLRSRQMIATLFPDADADGHEIARGGDITMFGASGIRTLFGGGIQVLAPAGQILIGVEGQVPPATAGVVTQGEGDIQLYSQGSILLGLSRIMTTFGGDILAWSAEGDINAGRGSKTTVIYTPPKRVYDNYGNVTLSPTVPSSGAGIATLNPIPEVPPGDIDLIAPLGTIDAGEAGIRVSGNINIAALQILNAANIQVKGSAAGLPAAVMPNLGAITAASNTAGAAVAGAMNAATQARREPVRQVMPSIIEVEVLGYGGFGSERKETTRSSKSSINGQMAFVDR</sequence>
<gene>
    <name evidence="7" type="ORF">AW736_09745</name>
</gene>